<evidence type="ECO:0000256" key="5">
    <source>
        <dbReference type="ARBA" id="ARBA00023136"/>
    </source>
</evidence>
<evidence type="ECO:0000256" key="4">
    <source>
        <dbReference type="ARBA" id="ARBA00022989"/>
    </source>
</evidence>
<dbReference type="RefSeq" id="XP_010792740.1">
    <property type="nucleotide sequence ID" value="XM_010794438.1"/>
</dbReference>
<dbReference type="KEGG" id="ncc:104965485"/>
<feature type="domain" description="Discoidin" evidence="8">
    <location>
        <begin position="26"/>
        <end position="205"/>
    </location>
</feature>
<keyword evidence="2" id="KW-0812">Transmembrane</keyword>
<dbReference type="GO" id="GO:0016020">
    <property type="term" value="C:membrane"/>
    <property type="evidence" value="ECO:0007669"/>
    <property type="project" value="UniProtKB-SubCell"/>
</dbReference>
<reference evidence="10" key="1">
    <citation type="submission" date="2025-08" db="UniProtKB">
        <authorList>
            <consortium name="RefSeq"/>
        </authorList>
    </citation>
    <scope>IDENTIFICATION</scope>
    <source>
        <tissue evidence="10">Muscle</tissue>
    </source>
</reference>
<protein>
    <submittedName>
        <fullName evidence="10">Discoidin domain-containing receptor 2-like</fullName>
    </submittedName>
</protein>
<keyword evidence="9" id="KW-1185">Reference proteome</keyword>
<dbReference type="OrthoDB" id="6071166at2759"/>
<accession>A0A6I9PXV0</accession>
<name>A0A6I9PXV0_9TELE</name>
<evidence type="ECO:0000256" key="1">
    <source>
        <dbReference type="ARBA" id="ARBA00004479"/>
    </source>
</evidence>
<dbReference type="GeneID" id="104965485"/>
<dbReference type="AlphaFoldDB" id="A0A6I9PXV0"/>
<keyword evidence="6" id="KW-1015">Disulfide bond</keyword>
<keyword evidence="4" id="KW-1133">Transmembrane helix</keyword>
<proteinExistence type="predicted"/>
<dbReference type="FunFam" id="2.60.120.1190:FF:000001">
    <property type="entry name" value="Discoidin domain receptor tyrosine kinase 2"/>
    <property type="match status" value="1"/>
</dbReference>
<evidence type="ECO:0000256" key="2">
    <source>
        <dbReference type="ARBA" id="ARBA00022692"/>
    </source>
</evidence>
<sequence length="259" mass="29838">MYPRTQTLFEHNISLTNVDIDVDYDGLISYSAPEGQLMMPPGYPIASLNDSTYDGAHERRRLLGGLGQLTDGVIGLDDFLLTRQYHVWPGYDYLGWRNDSLGSQGFVEMEFVFDRKRNFTSMKVHSNNMFRRGVKIFSSVSCWFKPRLVADWEAEPVSFKTVLDDRNPSARYVTVPLNRRAAKFLRCRFYFADFWMMFSEISFQSEDTILPTLIPIVSTVPPIKKESTMSTPSVMTGIPFDLTLFISHKRIPQMETHKS</sequence>
<evidence type="ECO:0000313" key="9">
    <source>
        <dbReference type="Proteomes" id="UP000504611"/>
    </source>
</evidence>
<evidence type="ECO:0000313" key="10">
    <source>
        <dbReference type="RefSeq" id="XP_010792740.1"/>
    </source>
</evidence>
<dbReference type="Pfam" id="PF21114">
    <property type="entry name" value="DDR1-2_DS-like"/>
    <property type="match status" value="1"/>
</dbReference>
<evidence type="ECO:0000259" key="8">
    <source>
        <dbReference type="Pfam" id="PF21114"/>
    </source>
</evidence>
<comment type="subcellular location">
    <subcellularLocation>
        <location evidence="1">Membrane</location>
        <topology evidence="1">Single-pass type I membrane protein</topology>
    </subcellularLocation>
</comment>
<dbReference type="Gene3D" id="2.60.120.1190">
    <property type="match status" value="1"/>
</dbReference>
<keyword evidence="7" id="KW-0325">Glycoprotein</keyword>
<keyword evidence="3" id="KW-0732">Signal</keyword>
<gene>
    <name evidence="10" type="primary">LOC104965485</name>
</gene>
<evidence type="ECO:0000256" key="3">
    <source>
        <dbReference type="ARBA" id="ARBA00022729"/>
    </source>
</evidence>
<organism evidence="9 10">
    <name type="scientific">Notothenia coriiceps</name>
    <name type="common">black rockcod</name>
    <dbReference type="NCBI Taxonomy" id="8208"/>
    <lineage>
        <taxon>Eukaryota</taxon>
        <taxon>Metazoa</taxon>
        <taxon>Chordata</taxon>
        <taxon>Craniata</taxon>
        <taxon>Vertebrata</taxon>
        <taxon>Euteleostomi</taxon>
        <taxon>Actinopterygii</taxon>
        <taxon>Neopterygii</taxon>
        <taxon>Teleostei</taxon>
        <taxon>Neoteleostei</taxon>
        <taxon>Acanthomorphata</taxon>
        <taxon>Eupercaria</taxon>
        <taxon>Perciformes</taxon>
        <taxon>Notothenioidei</taxon>
        <taxon>Nototheniidae</taxon>
        <taxon>Notothenia</taxon>
    </lineage>
</organism>
<dbReference type="Proteomes" id="UP000504611">
    <property type="component" value="Unplaced"/>
</dbReference>
<keyword evidence="5" id="KW-0472">Membrane</keyword>
<evidence type="ECO:0000256" key="6">
    <source>
        <dbReference type="ARBA" id="ARBA00023157"/>
    </source>
</evidence>
<dbReference type="InterPro" id="IPR048525">
    <property type="entry name" value="DDR1-2_DS-like"/>
</dbReference>
<evidence type="ECO:0000256" key="7">
    <source>
        <dbReference type="ARBA" id="ARBA00023180"/>
    </source>
</evidence>